<organism evidence="1 2">
    <name type="scientific">Saccharothrix mutabilis subsp. mutabilis</name>
    <dbReference type="NCBI Taxonomy" id="66855"/>
    <lineage>
        <taxon>Bacteria</taxon>
        <taxon>Bacillati</taxon>
        <taxon>Actinomycetota</taxon>
        <taxon>Actinomycetes</taxon>
        <taxon>Pseudonocardiales</taxon>
        <taxon>Pseudonocardiaceae</taxon>
        <taxon>Saccharothrix</taxon>
    </lineage>
</organism>
<name>A0ABN0TGK8_9PSEU</name>
<keyword evidence="2" id="KW-1185">Reference proteome</keyword>
<comment type="caution">
    <text evidence="1">The sequence shown here is derived from an EMBL/GenBank/DDBJ whole genome shotgun (WGS) entry which is preliminary data.</text>
</comment>
<dbReference type="RefSeq" id="WP_343933331.1">
    <property type="nucleotide sequence ID" value="NZ_BAAABU010000003.1"/>
</dbReference>
<dbReference type="Proteomes" id="UP001500416">
    <property type="component" value="Unassembled WGS sequence"/>
</dbReference>
<reference evidence="1 2" key="1">
    <citation type="journal article" date="2019" name="Int. J. Syst. Evol. Microbiol.">
        <title>The Global Catalogue of Microorganisms (GCM) 10K type strain sequencing project: providing services to taxonomists for standard genome sequencing and annotation.</title>
        <authorList>
            <consortium name="The Broad Institute Genomics Platform"/>
            <consortium name="The Broad Institute Genome Sequencing Center for Infectious Disease"/>
            <person name="Wu L."/>
            <person name="Ma J."/>
        </authorList>
    </citation>
    <scope>NUCLEOTIDE SEQUENCE [LARGE SCALE GENOMIC DNA]</scope>
    <source>
        <strain evidence="1 2">JCM 3380</strain>
    </source>
</reference>
<evidence type="ECO:0000313" key="2">
    <source>
        <dbReference type="Proteomes" id="UP001500416"/>
    </source>
</evidence>
<dbReference type="EMBL" id="BAAABU010000003">
    <property type="protein sequence ID" value="GAA0221248.1"/>
    <property type="molecule type" value="Genomic_DNA"/>
</dbReference>
<sequence length="228" mass="24153">MTDWSTLTHAYGTAEDIPALLDRLATEPDDAGWSDLWSALCHQGTTYPASRAALPRLADLAGRPEPVYAAQAVVLAGAIVADGGEEVRVRFGEAVERLSRRADELLPAADDDTYAYLLEATLAFEGAAAWQDTLAWGVSGEEYEVECGECGVDLAISVADGTCAEEGGESTMTRPANAERLEGSERRAHDLATAHGKQQVARVLLHLYGQATCPACGSEFVVAERVGG</sequence>
<gene>
    <name evidence="1" type="ORF">GCM10010492_19210</name>
</gene>
<proteinExistence type="predicted"/>
<accession>A0ABN0TGK8</accession>
<evidence type="ECO:0000313" key="1">
    <source>
        <dbReference type="EMBL" id="GAA0221248.1"/>
    </source>
</evidence>
<protein>
    <submittedName>
        <fullName evidence="1">Uncharacterized protein</fullName>
    </submittedName>
</protein>